<evidence type="ECO:0000256" key="1">
    <source>
        <dbReference type="SAM" id="Phobius"/>
    </source>
</evidence>
<feature type="transmembrane region" description="Helical" evidence="1">
    <location>
        <begin position="26"/>
        <end position="56"/>
    </location>
</feature>
<accession>A0AAV1VCX1</accession>
<dbReference type="AlphaFoldDB" id="A0AAV1VCX1"/>
<reference evidence="3" key="1">
    <citation type="submission" date="2024-01" db="EMBL/GenBank/DDBJ databases">
        <authorList>
            <person name="Webb A."/>
        </authorList>
    </citation>
    <scope>NUCLEOTIDE SEQUENCE</scope>
    <source>
        <strain evidence="3">Pm1</strain>
    </source>
</reference>
<feature type="transmembrane region" description="Helical" evidence="1">
    <location>
        <begin position="68"/>
        <end position="85"/>
    </location>
</feature>
<keyword evidence="1" id="KW-0812">Transmembrane</keyword>
<dbReference type="PANTHER" id="PTHR35102">
    <property type="entry name" value="E3 UBIQUITIN-PROTEIN LIGASE"/>
    <property type="match status" value="1"/>
</dbReference>
<name>A0AAV1VCX1_9STRA</name>
<feature type="domain" description="DUF2062" evidence="2">
    <location>
        <begin position="9"/>
        <end position="125"/>
    </location>
</feature>
<evidence type="ECO:0000313" key="4">
    <source>
        <dbReference type="Proteomes" id="UP001162060"/>
    </source>
</evidence>
<dbReference type="EMBL" id="CAKLBY020000309">
    <property type="protein sequence ID" value="CAK7944665.1"/>
    <property type="molecule type" value="Genomic_DNA"/>
</dbReference>
<dbReference type="Pfam" id="PF09835">
    <property type="entry name" value="DUF2062"/>
    <property type="match status" value="1"/>
</dbReference>
<dbReference type="Proteomes" id="UP001162060">
    <property type="component" value="Unassembled WGS sequence"/>
</dbReference>
<sequence length="163" mass="17671">MSTLFERKVKDPVLKLLKSGASPSSIALAMAFGVSGGIFPVPGVTTVPVMAAIFLFRLNPVAAMLTNYLVTPLNIASIPVFIYYGNVMFGGGDGGDSGFVMSSFMEDVKKDTINTLLLFRFTLLHAIYIWLLAMPVVTLAVYSVLTPILRRVMPKAKNEVKHA</sequence>
<evidence type="ECO:0000259" key="2">
    <source>
        <dbReference type="Pfam" id="PF09835"/>
    </source>
</evidence>
<protein>
    <recommendedName>
        <fullName evidence="2">DUF2062 domain-containing protein</fullName>
    </recommendedName>
</protein>
<proteinExistence type="predicted"/>
<dbReference type="InterPro" id="IPR018639">
    <property type="entry name" value="DUF2062"/>
</dbReference>
<comment type="caution">
    <text evidence="3">The sequence shown here is derived from an EMBL/GenBank/DDBJ whole genome shotgun (WGS) entry which is preliminary data.</text>
</comment>
<evidence type="ECO:0000313" key="3">
    <source>
        <dbReference type="EMBL" id="CAK7944665.1"/>
    </source>
</evidence>
<keyword evidence="1" id="KW-1133">Transmembrane helix</keyword>
<feature type="transmembrane region" description="Helical" evidence="1">
    <location>
        <begin position="127"/>
        <end position="149"/>
    </location>
</feature>
<keyword evidence="1" id="KW-0472">Membrane</keyword>
<organism evidence="3 4">
    <name type="scientific">Peronospora matthiolae</name>
    <dbReference type="NCBI Taxonomy" id="2874970"/>
    <lineage>
        <taxon>Eukaryota</taxon>
        <taxon>Sar</taxon>
        <taxon>Stramenopiles</taxon>
        <taxon>Oomycota</taxon>
        <taxon>Peronosporomycetes</taxon>
        <taxon>Peronosporales</taxon>
        <taxon>Peronosporaceae</taxon>
        <taxon>Peronospora</taxon>
    </lineage>
</organism>
<dbReference type="PANTHER" id="PTHR35102:SF1">
    <property type="entry name" value="E3 UBIQUITIN-PROTEIN LIGASE"/>
    <property type="match status" value="1"/>
</dbReference>
<gene>
    <name evidence="3" type="ORF">PM001_LOCUS29815</name>
</gene>